<evidence type="ECO:0000256" key="1">
    <source>
        <dbReference type="SAM" id="MobiDB-lite"/>
    </source>
</evidence>
<keyword evidence="3" id="KW-1185">Reference proteome</keyword>
<dbReference type="AlphaFoldDB" id="A0A918S9L2"/>
<organism evidence="2 3">
    <name type="scientific">Devosia pacifica</name>
    <dbReference type="NCBI Taxonomy" id="1335967"/>
    <lineage>
        <taxon>Bacteria</taxon>
        <taxon>Pseudomonadati</taxon>
        <taxon>Pseudomonadota</taxon>
        <taxon>Alphaproteobacteria</taxon>
        <taxon>Hyphomicrobiales</taxon>
        <taxon>Devosiaceae</taxon>
        <taxon>Devosia</taxon>
    </lineage>
</organism>
<name>A0A918S9L2_9HYPH</name>
<reference evidence="2" key="2">
    <citation type="submission" date="2020-09" db="EMBL/GenBank/DDBJ databases">
        <authorList>
            <person name="Sun Q."/>
            <person name="Kim S."/>
        </authorList>
    </citation>
    <scope>NUCLEOTIDE SEQUENCE</scope>
    <source>
        <strain evidence="2">KCTC 32437</strain>
    </source>
</reference>
<dbReference type="EMBL" id="BMZE01000002">
    <property type="protein sequence ID" value="GHA27874.1"/>
    <property type="molecule type" value="Genomic_DNA"/>
</dbReference>
<proteinExistence type="predicted"/>
<sequence length="100" mass="11378">MTRFTPDIRAGLGHNGGPPLDEPAHEWGNGPVGTYFEWKATRIAARKFPADIAIRYARKADSLGLSYDEYVLELLERGRHLQASDISRILEIKARRPIRY</sequence>
<gene>
    <name evidence="2" type="ORF">GCM10007989_24740</name>
</gene>
<dbReference type="Proteomes" id="UP000646579">
    <property type="component" value="Unassembled WGS sequence"/>
</dbReference>
<evidence type="ECO:0000313" key="3">
    <source>
        <dbReference type="Proteomes" id="UP000646579"/>
    </source>
</evidence>
<evidence type="ECO:0000313" key="2">
    <source>
        <dbReference type="EMBL" id="GHA27874.1"/>
    </source>
</evidence>
<feature type="region of interest" description="Disordered" evidence="1">
    <location>
        <begin position="1"/>
        <end position="26"/>
    </location>
</feature>
<dbReference type="RefSeq" id="WP_189425973.1">
    <property type="nucleotide sequence ID" value="NZ_BMZE01000002.1"/>
</dbReference>
<protein>
    <submittedName>
        <fullName evidence="2">Uncharacterized protein</fullName>
    </submittedName>
</protein>
<reference evidence="2" key="1">
    <citation type="journal article" date="2014" name="Int. J. Syst. Evol. Microbiol.">
        <title>Complete genome sequence of Corynebacterium casei LMG S-19264T (=DSM 44701T), isolated from a smear-ripened cheese.</title>
        <authorList>
            <consortium name="US DOE Joint Genome Institute (JGI-PGF)"/>
            <person name="Walter F."/>
            <person name="Albersmeier A."/>
            <person name="Kalinowski J."/>
            <person name="Ruckert C."/>
        </authorList>
    </citation>
    <scope>NUCLEOTIDE SEQUENCE</scope>
    <source>
        <strain evidence="2">KCTC 32437</strain>
    </source>
</reference>
<accession>A0A918S9L2</accession>
<comment type="caution">
    <text evidence="2">The sequence shown here is derived from an EMBL/GenBank/DDBJ whole genome shotgun (WGS) entry which is preliminary data.</text>
</comment>